<feature type="compositionally biased region" description="Polar residues" evidence="1">
    <location>
        <begin position="173"/>
        <end position="192"/>
    </location>
</feature>
<accession>A0A2G8KCU6</accession>
<dbReference type="Pfam" id="PF06211">
    <property type="entry name" value="BAMBI"/>
    <property type="match status" value="1"/>
</dbReference>
<dbReference type="Proteomes" id="UP000230750">
    <property type="component" value="Unassembled WGS sequence"/>
</dbReference>
<keyword evidence="2" id="KW-0812">Transmembrane</keyword>
<dbReference type="InterPro" id="IPR045860">
    <property type="entry name" value="Snake_toxin-like_sf"/>
</dbReference>
<dbReference type="EMBL" id="MRZV01000683">
    <property type="protein sequence ID" value="PIK45827.1"/>
    <property type="molecule type" value="Genomic_DNA"/>
</dbReference>
<keyword evidence="2" id="KW-0472">Membrane</keyword>
<evidence type="ECO:0000259" key="3">
    <source>
        <dbReference type="Pfam" id="PF06211"/>
    </source>
</evidence>
<reference evidence="5 6" key="1">
    <citation type="journal article" date="2017" name="PLoS Biol.">
        <title>The sea cucumber genome provides insights into morphological evolution and visceral regeneration.</title>
        <authorList>
            <person name="Zhang X."/>
            <person name="Sun L."/>
            <person name="Yuan J."/>
            <person name="Sun Y."/>
            <person name="Gao Y."/>
            <person name="Zhang L."/>
            <person name="Li S."/>
            <person name="Dai H."/>
            <person name="Hamel J.F."/>
            <person name="Liu C."/>
            <person name="Yu Y."/>
            <person name="Liu S."/>
            <person name="Lin W."/>
            <person name="Guo K."/>
            <person name="Jin S."/>
            <person name="Xu P."/>
            <person name="Storey K.B."/>
            <person name="Huan P."/>
            <person name="Zhang T."/>
            <person name="Zhou Y."/>
            <person name="Zhang J."/>
            <person name="Lin C."/>
            <person name="Li X."/>
            <person name="Xing L."/>
            <person name="Huo D."/>
            <person name="Sun M."/>
            <person name="Wang L."/>
            <person name="Mercier A."/>
            <person name="Li F."/>
            <person name="Yang H."/>
            <person name="Xiang J."/>
        </authorList>
    </citation>
    <scope>NUCLEOTIDE SEQUENCE [LARGE SCALE GENOMIC DNA]</scope>
    <source>
        <strain evidence="5">Shaxun</strain>
        <tissue evidence="5">Muscle</tissue>
    </source>
</reference>
<proteinExistence type="predicted"/>
<evidence type="ECO:0000313" key="6">
    <source>
        <dbReference type="Proteomes" id="UP000230750"/>
    </source>
</evidence>
<dbReference type="STRING" id="307972.A0A2G8KCU6"/>
<evidence type="ECO:0000256" key="1">
    <source>
        <dbReference type="SAM" id="MobiDB-lite"/>
    </source>
</evidence>
<feature type="domain" description="BMP and activin membrane-bound inhibitor C-terminal" evidence="4">
    <location>
        <begin position="134"/>
        <end position="199"/>
    </location>
</feature>
<feature type="region of interest" description="Disordered" evidence="1">
    <location>
        <begin position="173"/>
        <end position="204"/>
    </location>
</feature>
<dbReference type="OrthoDB" id="5914644at2759"/>
<evidence type="ECO:0000256" key="2">
    <source>
        <dbReference type="SAM" id="Phobius"/>
    </source>
</evidence>
<feature type="domain" description="BMP and activin membrane-bound inhibitor N-terminal" evidence="3">
    <location>
        <begin position="20"/>
        <end position="108"/>
    </location>
</feature>
<organism evidence="5 6">
    <name type="scientific">Stichopus japonicus</name>
    <name type="common">Sea cucumber</name>
    <dbReference type="NCBI Taxonomy" id="307972"/>
    <lineage>
        <taxon>Eukaryota</taxon>
        <taxon>Metazoa</taxon>
        <taxon>Echinodermata</taxon>
        <taxon>Eleutherozoa</taxon>
        <taxon>Echinozoa</taxon>
        <taxon>Holothuroidea</taxon>
        <taxon>Aspidochirotacea</taxon>
        <taxon>Aspidochirotida</taxon>
        <taxon>Stichopodidae</taxon>
        <taxon>Apostichopus</taxon>
    </lineage>
</organism>
<comment type="caution">
    <text evidence="5">The sequence shown here is derived from an EMBL/GenBank/DDBJ whole genome shotgun (WGS) entry which is preliminary data.</text>
</comment>
<evidence type="ECO:0000313" key="5">
    <source>
        <dbReference type="EMBL" id="PIK45827.1"/>
    </source>
</evidence>
<dbReference type="InterPro" id="IPR045806">
    <property type="entry name" value="BAMBI_C"/>
</dbReference>
<dbReference type="Gene3D" id="2.10.60.10">
    <property type="entry name" value="CD59"/>
    <property type="match status" value="1"/>
</dbReference>
<protein>
    <submittedName>
        <fullName evidence="5">Bambi</fullName>
    </submittedName>
</protein>
<feature type="transmembrane region" description="Helical" evidence="2">
    <location>
        <begin position="138"/>
        <end position="162"/>
    </location>
</feature>
<keyword evidence="6" id="KW-1185">Reference proteome</keyword>
<dbReference type="AlphaFoldDB" id="A0A2G8KCU6"/>
<name>A0A2G8KCU6_STIJA</name>
<dbReference type="Pfam" id="PF19337">
    <property type="entry name" value="BAMBI_C"/>
    <property type="match status" value="1"/>
</dbReference>
<dbReference type="InterPro" id="IPR045807">
    <property type="entry name" value="BAMBI_N"/>
</dbReference>
<dbReference type="CDD" id="cd23576">
    <property type="entry name" value="TFP_LU_ECD_BAMBI"/>
    <property type="match status" value="1"/>
</dbReference>
<evidence type="ECO:0000259" key="4">
    <source>
        <dbReference type="Pfam" id="PF19337"/>
    </source>
</evidence>
<gene>
    <name evidence="5" type="ORF">BSL78_17303</name>
</gene>
<sequence>MIVASYWYAKTEQRIRIGDKVHCYCNSPRCVGYSYMCVSEYGCFSQVTTDSSYSRGCVEDLVMIERCLQAEEETFKRLNKSLIKADQTLDIGVQLLSCCYDDMCNYANYEQEEQRSTINGNRDHYPNNEITSFSSKAVWFRAAVIAVPIAGVCILILLAMLASKLLSNDNNKQTFSPLNNHRPPTTSNSYPQKRTHHSRPLHGQPYRSQKRAALYFNSRVPSSSMNETTYLESEAVRSSLPGDIVQENLRFARNFGESEGLLSSSVGAAQGPFGSPKCSNEPQFLSHQHITVSQFYPPARTEKLQIV</sequence>
<keyword evidence="2" id="KW-1133">Transmembrane helix</keyword>